<protein>
    <submittedName>
        <fullName evidence="2">Uncharacterized protein</fullName>
    </submittedName>
</protein>
<evidence type="ECO:0000313" key="2">
    <source>
        <dbReference type="EMBL" id="KAE9597694.1"/>
    </source>
</evidence>
<feature type="transmembrane region" description="Helical" evidence="1">
    <location>
        <begin position="20"/>
        <end position="36"/>
    </location>
</feature>
<dbReference type="AlphaFoldDB" id="A0A6A4PA85"/>
<dbReference type="OrthoDB" id="1938465at2759"/>
<sequence>MHIVEIGLALLTYASLPLSYWEYAFTTAVFLINGLPSSSLDQLSPHSLLFVFNLTILSLRSLGVLVFPY</sequence>
<reference evidence="3" key="1">
    <citation type="journal article" date="2020" name="Nat. Commun.">
        <title>Genome sequence of the cluster root forming white lupin.</title>
        <authorList>
            <person name="Hufnagel B."/>
            <person name="Marques A."/>
            <person name="Soriano A."/>
            <person name="Marques L."/>
            <person name="Divol F."/>
            <person name="Doumas P."/>
            <person name="Sallet E."/>
            <person name="Mancinotti D."/>
            <person name="Carrere S."/>
            <person name="Marande W."/>
            <person name="Arribat S."/>
            <person name="Keller J."/>
            <person name="Huneau C."/>
            <person name="Blein T."/>
            <person name="Aime D."/>
            <person name="Laguerre M."/>
            <person name="Taylor J."/>
            <person name="Schubert V."/>
            <person name="Nelson M."/>
            <person name="Geu-Flores F."/>
            <person name="Crespi M."/>
            <person name="Gallardo-Guerrero K."/>
            <person name="Delaux P.-M."/>
            <person name="Salse J."/>
            <person name="Berges H."/>
            <person name="Guyot R."/>
            <person name="Gouzy J."/>
            <person name="Peret B."/>
        </authorList>
    </citation>
    <scope>NUCLEOTIDE SEQUENCE [LARGE SCALE GENOMIC DNA]</scope>
    <source>
        <strain evidence="3">cv. Amiga</strain>
    </source>
</reference>
<keyword evidence="1" id="KW-0472">Membrane</keyword>
<evidence type="ECO:0000313" key="3">
    <source>
        <dbReference type="Proteomes" id="UP000447434"/>
    </source>
</evidence>
<keyword evidence="3" id="KW-1185">Reference proteome</keyword>
<gene>
    <name evidence="2" type="ORF">Lalb_Chr16g0389321</name>
</gene>
<proteinExistence type="predicted"/>
<keyword evidence="1" id="KW-0812">Transmembrane</keyword>
<keyword evidence="1" id="KW-1133">Transmembrane helix</keyword>
<feature type="transmembrane region" description="Helical" evidence="1">
    <location>
        <begin position="48"/>
        <end position="67"/>
    </location>
</feature>
<dbReference type="Proteomes" id="UP000447434">
    <property type="component" value="Chromosome 16"/>
</dbReference>
<comment type="caution">
    <text evidence="2">The sequence shown here is derived from an EMBL/GenBank/DDBJ whole genome shotgun (WGS) entry which is preliminary data.</text>
</comment>
<evidence type="ECO:0000256" key="1">
    <source>
        <dbReference type="SAM" id="Phobius"/>
    </source>
</evidence>
<accession>A0A6A4PA85</accession>
<organism evidence="2 3">
    <name type="scientific">Lupinus albus</name>
    <name type="common">White lupine</name>
    <name type="synonym">Lupinus termis</name>
    <dbReference type="NCBI Taxonomy" id="3870"/>
    <lineage>
        <taxon>Eukaryota</taxon>
        <taxon>Viridiplantae</taxon>
        <taxon>Streptophyta</taxon>
        <taxon>Embryophyta</taxon>
        <taxon>Tracheophyta</taxon>
        <taxon>Spermatophyta</taxon>
        <taxon>Magnoliopsida</taxon>
        <taxon>eudicotyledons</taxon>
        <taxon>Gunneridae</taxon>
        <taxon>Pentapetalae</taxon>
        <taxon>rosids</taxon>
        <taxon>fabids</taxon>
        <taxon>Fabales</taxon>
        <taxon>Fabaceae</taxon>
        <taxon>Papilionoideae</taxon>
        <taxon>50 kb inversion clade</taxon>
        <taxon>genistoids sensu lato</taxon>
        <taxon>core genistoids</taxon>
        <taxon>Genisteae</taxon>
        <taxon>Lupinus</taxon>
    </lineage>
</organism>
<name>A0A6A4PA85_LUPAL</name>
<dbReference type="EMBL" id="WOCE01000016">
    <property type="protein sequence ID" value="KAE9597694.1"/>
    <property type="molecule type" value="Genomic_DNA"/>
</dbReference>